<dbReference type="Pfam" id="PF02310">
    <property type="entry name" value="B12-binding"/>
    <property type="match status" value="1"/>
</dbReference>
<dbReference type="RefSeq" id="WP_199382991.1">
    <property type="nucleotide sequence ID" value="NZ_JAEMHM010000004.1"/>
</dbReference>
<gene>
    <name evidence="4" type="ORF">JFN93_05445</name>
</gene>
<dbReference type="GO" id="GO:0031419">
    <property type="term" value="F:cobalamin binding"/>
    <property type="evidence" value="ECO:0007669"/>
    <property type="project" value="InterPro"/>
</dbReference>
<comment type="caution">
    <text evidence="4">The sequence shown here is derived from an EMBL/GenBank/DDBJ whole genome shotgun (WGS) entry which is preliminary data.</text>
</comment>
<evidence type="ECO:0000259" key="3">
    <source>
        <dbReference type="PROSITE" id="PS51332"/>
    </source>
</evidence>
<organism evidence="4 5">
    <name type="scientific">Geomesophilobacter sediminis</name>
    <dbReference type="NCBI Taxonomy" id="2798584"/>
    <lineage>
        <taxon>Bacteria</taxon>
        <taxon>Pseudomonadati</taxon>
        <taxon>Thermodesulfobacteriota</taxon>
        <taxon>Desulfuromonadia</taxon>
        <taxon>Geobacterales</taxon>
        <taxon>Geobacteraceae</taxon>
        <taxon>Geomesophilobacter</taxon>
    </lineage>
</organism>
<dbReference type="InterPro" id="IPR006158">
    <property type="entry name" value="Cobalamin-bd"/>
</dbReference>
<sequence>MPHTVGLLIDALLALDRSRVRRILLEAGSPDGLEAAFEELMTTALEEIGAEWEKGRVALSQIYMAGRICEEAIDELLPPREGGRHGAPRLAIATFDDYHMLGKRLVYSMLRAAGYQVFDYGRAELESLLFRVREDRVDILLLSVLMLPAALHIADLRRRIDQAGLKLKVIVGGAPFRFDATLWREVGADAMGRTASDAITLVRRFSGGIA</sequence>
<accession>A0A8J7JAW7</accession>
<keyword evidence="2" id="KW-0170">Cobalt</keyword>
<dbReference type="GO" id="GO:0050667">
    <property type="term" value="P:homocysteine metabolic process"/>
    <property type="evidence" value="ECO:0007669"/>
    <property type="project" value="TreeGrafter"/>
</dbReference>
<reference evidence="4" key="1">
    <citation type="submission" date="2020-12" db="EMBL/GenBank/DDBJ databases">
        <title>Geomonas sp. Red875, isolated from river sediment.</title>
        <authorList>
            <person name="Xu Z."/>
            <person name="Zhang Z."/>
            <person name="Masuda Y."/>
            <person name="Itoh H."/>
            <person name="Senoo K."/>
        </authorList>
    </citation>
    <scope>NUCLEOTIDE SEQUENCE</scope>
    <source>
        <strain evidence="4">Red875</strain>
    </source>
</reference>
<dbReference type="Gene3D" id="3.40.50.280">
    <property type="entry name" value="Cobalamin-binding domain"/>
    <property type="match status" value="1"/>
</dbReference>
<evidence type="ECO:0000256" key="1">
    <source>
        <dbReference type="ARBA" id="ARBA00022723"/>
    </source>
</evidence>
<dbReference type="PANTHER" id="PTHR45833">
    <property type="entry name" value="METHIONINE SYNTHASE"/>
    <property type="match status" value="1"/>
</dbReference>
<dbReference type="AlphaFoldDB" id="A0A8J7JAW7"/>
<dbReference type="GO" id="GO:0046872">
    <property type="term" value="F:metal ion binding"/>
    <property type="evidence" value="ECO:0007669"/>
    <property type="project" value="UniProtKB-KW"/>
</dbReference>
<dbReference type="PROSITE" id="PS51332">
    <property type="entry name" value="B12_BINDING"/>
    <property type="match status" value="1"/>
</dbReference>
<dbReference type="GO" id="GO:0005829">
    <property type="term" value="C:cytosol"/>
    <property type="evidence" value="ECO:0007669"/>
    <property type="project" value="TreeGrafter"/>
</dbReference>
<protein>
    <submittedName>
        <fullName evidence="4">Cobalamin-dependent protein</fullName>
    </submittedName>
</protein>
<evidence type="ECO:0000256" key="2">
    <source>
        <dbReference type="ARBA" id="ARBA00023285"/>
    </source>
</evidence>
<dbReference type="GO" id="GO:0008705">
    <property type="term" value="F:methionine synthase activity"/>
    <property type="evidence" value="ECO:0007669"/>
    <property type="project" value="TreeGrafter"/>
</dbReference>
<dbReference type="Pfam" id="PF02607">
    <property type="entry name" value="B12-binding_2"/>
    <property type="match status" value="1"/>
</dbReference>
<dbReference type="Proteomes" id="UP000636888">
    <property type="component" value="Unassembled WGS sequence"/>
</dbReference>
<dbReference type="SUPFAM" id="SSF52242">
    <property type="entry name" value="Cobalamin (vitamin B12)-binding domain"/>
    <property type="match status" value="1"/>
</dbReference>
<proteinExistence type="predicted"/>
<dbReference type="InterPro" id="IPR036594">
    <property type="entry name" value="Meth_synthase_dom"/>
</dbReference>
<dbReference type="InterPro" id="IPR003759">
    <property type="entry name" value="Cbl-bd_cap"/>
</dbReference>
<dbReference type="InterPro" id="IPR050554">
    <property type="entry name" value="Met_Synthase/Corrinoid"/>
</dbReference>
<dbReference type="GO" id="GO:0046653">
    <property type="term" value="P:tetrahydrofolate metabolic process"/>
    <property type="evidence" value="ECO:0007669"/>
    <property type="project" value="TreeGrafter"/>
</dbReference>
<dbReference type="PANTHER" id="PTHR45833:SF1">
    <property type="entry name" value="METHIONINE SYNTHASE"/>
    <property type="match status" value="1"/>
</dbReference>
<evidence type="ECO:0000313" key="5">
    <source>
        <dbReference type="Proteomes" id="UP000636888"/>
    </source>
</evidence>
<dbReference type="Gene3D" id="1.10.1240.10">
    <property type="entry name" value="Methionine synthase domain"/>
    <property type="match status" value="1"/>
</dbReference>
<dbReference type="InterPro" id="IPR036724">
    <property type="entry name" value="Cobalamin-bd_sf"/>
</dbReference>
<keyword evidence="1" id="KW-0479">Metal-binding</keyword>
<dbReference type="EMBL" id="JAEMHM010000004">
    <property type="protein sequence ID" value="MBJ6724146.1"/>
    <property type="molecule type" value="Genomic_DNA"/>
</dbReference>
<feature type="domain" description="B12-binding" evidence="3">
    <location>
        <begin position="86"/>
        <end position="210"/>
    </location>
</feature>
<name>A0A8J7JAW7_9BACT</name>
<keyword evidence="5" id="KW-1185">Reference proteome</keyword>
<evidence type="ECO:0000313" key="4">
    <source>
        <dbReference type="EMBL" id="MBJ6724146.1"/>
    </source>
</evidence>